<feature type="compositionally biased region" description="Basic and acidic residues" evidence="2">
    <location>
        <begin position="140"/>
        <end position="165"/>
    </location>
</feature>
<feature type="compositionally biased region" description="Basic and acidic residues" evidence="2">
    <location>
        <begin position="229"/>
        <end position="238"/>
    </location>
</feature>
<dbReference type="InterPro" id="IPR051726">
    <property type="entry name" value="Chitin_Synth_Reg"/>
</dbReference>
<evidence type="ECO:0000256" key="1">
    <source>
        <dbReference type="ARBA" id="ARBA00022737"/>
    </source>
</evidence>
<dbReference type="Gene3D" id="1.25.40.10">
    <property type="entry name" value="Tetratricopeptide repeat domain"/>
    <property type="match status" value="2"/>
</dbReference>
<comment type="caution">
    <text evidence="3">The sequence shown here is derived from an EMBL/GenBank/DDBJ whole genome shotgun (WGS) entry which is preliminary data.</text>
</comment>
<evidence type="ECO:0000313" key="4">
    <source>
        <dbReference type="Proteomes" id="UP000191500"/>
    </source>
</evidence>
<protein>
    <recommendedName>
        <fullName evidence="5">Chitin synthase activator (Chs3)</fullName>
    </recommendedName>
</protein>
<feature type="compositionally biased region" description="Pro residues" evidence="2">
    <location>
        <begin position="201"/>
        <end position="211"/>
    </location>
</feature>
<feature type="compositionally biased region" description="Low complexity" evidence="2">
    <location>
        <begin position="500"/>
        <end position="521"/>
    </location>
</feature>
<evidence type="ECO:0000313" key="3">
    <source>
        <dbReference type="EMBL" id="OQE41926.1"/>
    </source>
</evidence>
<dbReference type="AlphaFoldDB" id="A0A1V6UU43"/>
<dbReference type="InterPro" id="IPR006597">
    <property type="entry name" value="Sel1-like"/>
</dbReference>
<feature type="compositionally biased region" description="Pro residues" evidence="2">
    <location>
        <begin position="82"/>
        <end position="98"/>
    </location>
</feature>
<accession>A0A1V6UU43</accession>
<keyword evidence="1" id="KW-0677">Repeat</keyword>
<feature type="compositionally biased region" description="Polar residues" evidence="2">
    <location>
        <begin position="42"/>
        <end position="53"/>
    </location>
</feature>
<evidence type="ECO:0000256" key="2">
    <source>
        <dbReference type="SAM" id="MobiDB-lite"/>
    </source>
</evidence>
<reference evidence="4" key="1">
    <citation type="journal article" date="2017" name="Nat. Microbiol.">
        <title>Global analysis of biosynthetic gene clusters reveals vast potential of secondary metabolite production in Penicillium species.</title>
        <authorList>
            <person name="Nielsen J.C."/>
            <person name="Grijseels S."/>
            <person name="Prigent S."/>
            <person name="Ji B."/>
            <person name="Dainat J."/>
            <person name="Nielsen K.F."/>
            <person name="Frisvad J.C."/>
            <person name="Workman M."/>
            <person name="Nielsen J."/>
        </authorList>
    </citation>
    <scope>NUCLEOTIDE SEQUENCE [LARGE SCALE GENOMIC DNA]</scope>
    <source>
        <strain evidence="4">IBT 31321</strain>
    </source>
</reference>
<feature type="compositionally biased region" description="Low complexity" evidence="2">
    <location>
        <begin position="59"/>
        <end position="77"/>
    </location>
</feature>
<proteinExistence type="predicted"/>
<dbReference type="PANTHER" id="PTHR46430:SF3">
    <property type="entry name" value="ACTIVATOR OF C KINASE PROTEIN 1"/>
    <property type="match status" value="1"/>
</dbReference>
<name>A0A1V6UU43_9EURO</name>
<gene>
    <name evidence="3" type="ORF">PENCOP_c004G08964</name>
</gene>
<dbReference type="STRING" id="36646.A0A1V6UU43"/>
<feature type="compositionally biased region" description="Polar residues" evidence="2">
    <location>
        <begin position="390"/>
        <end position="407"/>
    </location>
</feature>
<dbReference type="SUPFAM" id="SSF81901">
    <property type="entry name" value="HCP-like"/>
    <property type="match status" value="2"/>
</dbReference>
<feature type="region of interest" description="Disordered" evidence="2">
    <location>
        <begin position="871"/>
        <end position="900"/>
    </location>
</feature>
<dbReference type="SMART" id="SM00671">
    <property type="entry name" value="SEL1"/>
    <property type="match status" value="7"/>
</dbReference>
<dbReference type="Pfam" id="PF08238">
    <property type="entry name" value="Sel1"/>
    <property type="match status" value="7"/>
</dbReference>
<dbReference type="PANTHER" id="PTHR46430">
    <property type="entry name" value="PROTEIN SKT5-RELATED"/>
    <property type="match status" value="1"/>
</dbReference>
<dbReference type="Proteomes" id="UP000191500">
    <property type="component" value="Unassembled WGS sequence"/>
</dbReference>
<feature type="compositionally biased region" description="Pro residues" evidence="2">
    <location>
        <begin position="10"/>
        <end position="25"/>
    </location>
</feature>
<dbReference type="EMBL" id="MDDG01000004">
    <property type="protein sequence ID" value="OQE41926.1"/>
    <property type="molecule type" value="Genomic_DNA"/>
</dbReference>
<evidence type="ECO:0008006" key="5">
    <source>
        <dbReference type="Google" id="ProtNLM"/>
    </source>
</evidence>
<keyword evidence="4" id="KW-1185">Reference proteome</keyword>
<organism evidence="3 4">
    <name type="scientific">Penicillium coprophilum</name>
    <dbReference type="NCBI Taxonomy" id="36646"/>
    <lineage>
        <taxon>Eukaryota</taxon>
        <taxon>Fungi</taxon>
        <taxon>Dikarya</taxon>
        <taxon>Ascomycota</taxon>
        <taxon>Pezizomycotina</taxon>
        <taxon>Eurotiomycetes</taxon>
        <taxon>Eurotiomycetidae</taxon>
        <taxon>Eurotiales</taxon>
        <taxon>Aspergillaceae</taxon>
        <taxon>Penicillium</taxon>
    </lineage>
</organism>
<sequence>MSYPQHSAQRPPPLRQYNNPAPPMTSPGGYSQDGSHGGYSDGSMSSYNYQQTDPGYDDAAYSYQSSSSGSQPYATQSQPRSVRPPGPPGPGNGRPPGPGYDDRRGYPPGGKPPQSRSRTPGARPPPGGSFDNPFPSFPNRDPRDQRAPRDPRDPRGQRDPRDRRGPPPRGLENDMAAMDINARGPPRPHTSNSNGRRPDMRQPPPRGPPPGRGRGGYPTGPVRAASSGRPDRRERDYPESMGPSMPPPPRSATMPLAPGAPLYPGQSTYQETDYPEPPIRPDTAGSMRAPRSRAPNDIDPGLIIPATGLMIPPEPANRVSYAPKDFLDSYYESNGADEPDMPNFDAIDAHQRGPIDEMGLDITPATRPGHGPTPSPGDYSYSPNGVDPMRSQSQPNLQHGGSTNQFENAGFQFDIPGESSHAPAFDHPGSAGYGPNGYEDYAGYSHGPSPTRTNQAGYPHDQVEISDPHQNPDALPHHPAPFRPGHDQASKPAPVRQYSAPESTPAPAAPQPMMAPSATPQAPVTIQEIQQLQQKARANPSDMKTQLILAKKLVEASTVLIGDDSRLDPKTKAKAKEKYITDALKIVKKLVAAGYSEAQFYLADCHGEGLLGLEVDPKEAFSLYHSAAKQGHAQSAYRVAVCCEIGQEEGGGTKRDPFKAVQWYKRAAALGDTPAMYKMGMINLKGLLGQARNPREGVSWLKRAADRADEENPHALHELALMYQNAGGNDIIVRDEQYASQLFHQAAELGYKFSQFRLGTAYEYGLMGCPIDNRMSIIWYTRAAAQGEHQSELALSGWYLTGSEGILSQNDTEAYLWARKAATAGLAKAEYAMGYFTEVGIGAAANLDDAKRWYWRAAAQGFPKARERLEDLKKGGSRMQKTRLSRSAVNKQSDGDCVLM</sequence>
<feature type="region of interest" description="Disordered" evidence="2">
    <location>
        <begin position="330"/>
        <end position="521"/>
    </location>
</feature>
<dbReference type="InterPro" id="IPR011990">
    <property type="entry name" value="TPR-like_helical_dom_sf"/>
</dbReference>
<feature type="region of interest" description="Disordered" evidence="2">
    <location>
        <begin position="1"/>
        <end position="300"/>
    </location>
</feature>